<evidence type="ECO:0000313" key="8">
    <source>
        <dbReference type="EMBL" id="MBD3867266.1"/>
    </source>
</evidence>
<evidence type="ECO:0000256" key="3">
    <source>
        <dbReference type="ARBA" id="ARBA00022490"/>
    </source>
</evidence>
<evidence type="ECO:0000259" key="7">
    <source>
        <dbReference type="Pfam" id="PF03328"/>
    </source>
</evidence>
<dbReference type="PANTHER" id="PTHR32308:SF0">
    <property type="entry name" value="HPCH_HPAI ALDOLASE_CITRATE LYASE DOMAIN-CONTAINING PROTEIN"/>
    <property type="match status" value="1"/>
</dbReference>
<dbReference type="InterPro" id="IPR005000">
    <property type="entry name" value="Aldolase/citrate-lyase_domain"/>
</dbReference>
<accession>A0A8J6XVC9</accession>
<keyword evidence="5" id="KW-0479">Metal-binding</keyword>
<dbReference type="Pfam" id="PF03328">
    <property type="entry name" value="HpcH_HpaI"/>
    <property type="match status" value="1"/>
</dbReference>
<sequence>MAPGAGQAGNDDTRSDCFVRITPANGGGLDLQIESKVELYYGDSIRKQATAALDAAGVRDARVEVRDQGALPFAIEARLEAAARLAGYLDGKPDLPEPAPLPPVSDRNRLRRSRLYVPGNDPKLMIGAGLHGADGVILDLEDSVHADAKDAARLLVRNALCCIEFGHSERMVRINPEPMAIPDLAAVIPARPDLILIPKVEDADQVARVDAAINRILGEVGEHRPIWLMPILESGKGIENAFEIARASERVGALTIGLEDYTADLGVVKTRDGAETLWARSRVVNAAAAAGVQAIDSVYGDVADEEGLRAWGERSRALGFQGMGCVHPRQVPVVHDAYSPSEQEVDKALQIVHAFEEAQKLGLAVVSLGSKMIDPPVVERARRLVEQARKAGRVQEEQS</sequence>
<dbReference type="EMBL" id="JACXWD010000008">
    <property type="protein sequence ID" value="MBD3867266.1"/>
    <property type="molecule type" value="Genomic_DNA"/>
</dbReference>
<comment type="cofactor">
    <cofactor evidence="1">
        <name>Mg(2+)</name>
        <dbReference type="ChEBI" id="CHEBI:18420"/>
    </cofactor>
</comment>
<evidence type="ECO:0000256" key="2">
    <source>
        <dbReference type="ARBA" id="ARBA00004496"/>
    </source>
</evidence>
<dbReference type="GO" id="GO:0016829">
    <property type="term" value="F:lyase activity"/>
    <property type="evidence" value="ECO:0007669"/>
    <property type="project" value="UniProtKB-KW"/>
</dbReference>
<name>A0A8J6XVC9_9BACT</name>
<dbReference type="Proteomes" id="UP000648239">
    <property type="component" value="Unassembled WGS sequence"/>
</dbReference>
<evidence type="ECO:0000256" key="6">
    <source>
        <dbReference type="ARBA" id="ARBA00022842"/>
    </source>
</evidence>
<feature type="domain" description="HpcH/HpaI aldolase/citrate lyase" evidence="7">
    <location>
        <begin position="112"/>
        <end position="328"/>
    </location>
</feature>
<organism evidence="8 9">
    <name type="scientific">Candidatus Polarisedimenticola svalbardensis</name>
    <dbReference type="NCBI Taxonomy" id="2886004"/>
    <lineage>
        <taxon>Bacteria</taxon>
        <taxon>Pseudomonadati</taxon>
        <taxon>Acidobacteriota</taxon>
        <taxon>Candidatus Polarisedimenticolia</taxon>
        <taxon>Candidatus Polarisedimenticolales</taxon>
        <taxon>Candidatus Polarisedimenticolaceae</taxon>
        <taxon>Candidatus Polarisedimenticola</taxon>
    </lineage>
</organism>
<dbReference type="GO" id="GO:0000287">
    <property type="term" value="F:magnesium ion binding"/>
    <property type="evidence" value="ECO:0007669"/>
    <property type="project" value="TreeGrafter"/>
</dbReference>
<evidence type="ECO:0000313" key="9">
    <source>
        <dbReference type="Proteomes" id="UP000648239"/>
    </source>
</evidence>
<protein>
    <submittedName>
        <fullName evidence="8">Citrate lyase ACP</fullName>
    </submittedName>
</protein>
<dbReference type="GO" id="GO:0006107">
    <property type="term" value="P:oxaloacetate metabolic process"/>
    <property type="evidence" value="ECO:0007669"/>
    <property type="project" value="TreeGrafter"/>
</dbReference>
<reference evidence="8 9" key="1">
    <citation type="submission" date="2020-08" db="EMBL/GenBank/DDBJ databases">
        <title>Acidobacteriota in marine sediments use diverse sulfur dissimilation pathways.</title>
        <authorList>
            <person name="Wasmund K."/>
        </authorList>
    </citation>
    <scope>NUCLEOTIDE SEQUENCE [LARGE SCALE GENOMIC DNA]</scope>
    <source>
        <strain evidence="8">MAG AM4</strain>
    </source>
</reference>
<gene>
    <name evidence="8" type="ORF">IFK94_03990</name>
</gene>
<dbReference type="PANTHER" id="PTHR32308">
    <property type="entry name" value="LYASE BETA SUBUNIT, PUTATIVE (AFU_ORTHOLOGUE AFUA_4G13030)-RELATED"/>
    <property type="match status" value="1"/>
</dbReference>
<evidence type="ECO:0000256" key="1">
    <source>
        <dbReference type="ARBA" id="ARBA00001946"/>
    </source>
</evidence>
<keyword evidence="3" id="KW-0963">Cytoplasm</keyword>
<dbReference type="InterPro" id="IPR040442">
    <property type="entry name" value="Pyrv_kinase-like_dom_sf"/>
</dbReference>
<dbReference type="Pfam" id="PF06857">
    <property type="entry name" value="ACP"/>
    <property type="match status" value="1"/>
</dbReference>
<dbReference type="SUPFAM" id="SSF51621">
    <property type="entry name" value="Phosphoenolpyruvate/pyruvate domain"/>
    <property type="match status" value="1"/>
</dbReference>
<dbReference type="GO" id="GO:0005737">
    <property type="term" value="C:cytoplasm"/>
    <property type="evidence" value="ECO:0007669"/>
    <property type="project" value="UniProtKB-SubCell"/>
</dbReference>
<dbReference type="InterPro" id="IPR023439">
    <property type="entry name" value="Mal_deCO2ase/Cit_lyase_ACP"/>
</dbReference>
<comment type="caution">
    <text evidence="8">The sequence shown here is derived from an EMBL/GenBank/DDBJ whole genome shotgun (WGS) entry which is preliminary data.</text>
</comment>
<dbReference type="AlphaFoldDB" id="A0A8J6XVC9"/>
<keyword evidence="6" id="KW-0460">Magnesium</keyword>
<evidence type="ECO:0000256" key="4">
    <source>
        <dbReference type="ARBA" id="ARBA00022553"/>
    </source>
</evidence>
<comment type="subcellular location">
    <subcellularLocation>
        <location evidence="2">Cytoplasm</location>
    </subcellularLocation>
</comment>
<evidence type="ECO:0000256" key="5">
    <source>
        <dbReference type="ARBA" id="ARBA00022723"/>
    </source>
</evidence>
<dbReference type="InterPro" id="IPR015813">
    <property type="entry name" value="Pyrv/PenolPyrv_kinase-like_dom"/>
</dbReference>
<dbReference type="Gene3D" id="3.20.20.60">
    <property type="entry name" value="Phosphoenolpyruvate-binding domains"/>
    <property type="match status" value="1"/>
</dbReference>
<keyword evidence="4" id="KW-0597">Phosphoprotein</keyword>
<proteinExistence type="predicted"/>
<keyword evidence="8" id="KW-0456">Lyase</keyword>